<dbReference type="GeneID" id="300579540"/>
<keyword evidence="1" id="KW-0732">Signal</keyword>
<proteinExistence type="predicted"/>
<comment type="caution">
    <text evidence="2">The sequence shown here is derived from an EMBL/GenBank/DDBJ whole genome shotgun (WGS) entry which is preliminary data.</text>
</comment>
<evidence type="ECO:0000313" key="2">
    <source>
        <dbReference type="EMBL" id="TFB00499.1"/>
    </source>
</evidence>
<dbReference type="EMBL" id="PPTA01000011">
    <property type="protein sequence ID" value="TFB00499.1"/>
    <property type="molecule type" value="Genomic_DNA"/>
</dbReference>
<evidence type="ECO:0000313" key="3">
    <source>
        <dbReference type="Proteomes" id="UP001642720"/>
    </source>
</evidence>
<evidence type="ECO:0008006" key="4">
    <source>
        <dbReference type="Google" id="ProtNLM"/>
    </source>
</evidence>
<dbReference type="RefSeq" id="XP_073556700.1">
    <property type="nucleotide sequence ID" value="XM_073705090.1"/>
</dbReference>
<feature type="chain" id="PRO_5046799659" description="SSCRP protein" evidence="1">
    <location>
        <begin position="21"/>
        <end position="60"/>
    </location>
</feature>
<keyword evidence="3" id="KW-1185">Reference proteome</keyword>
<sequence>MMQFSTAAFALLGLALTASAADEKLCFPAPGQTNNVPQSIANPDGQIKIDWATKLCAQID</sequence>
<dbReference type="Proteomes" id="UP001642720">
    <property type="component" value="Unassembled WGS sequence"/>
</dbReference>
<evidence type="ECO:0000256" key="1">
    <source>
        <dbReference type="SAM" id="SignalP"/>
    </source>
</evidence>
<accession>A0ABY2GXT4</accession>
<gene>
    <name evidence="2" type="ORF">CCMA1212_007932</name>
</gene>
<name>A0ABY2GXT4_9HYPO</name>
<feature type="signal peptide" evidence="1">
    <location>
        <begin position="1"/>
        <end position="20"/>
    </location>
</feature>
<organism evidence="2 3">
    <name type="scientific">Trichoderma ghanense</name>
    <dbReference type="NCBI Taxonomy" id="65468"/>
    <lineage>
        <taxon>Eukaryota</taxon>
        <taxon>Fungi</taxon>
        <taxon>Dikarya</taxon>
        <taxon>Ascomycota</taxon>
        <taxon>Pezizomycotina</taxon>
        <taxon>Sordariomycetes</taxon>
        <taxon>Hypocreomycetidae</taxon>
        <taxon>Hypocreales</taxon>
        <taxon>Hypocreaceae</taxon>
        <taxon>Trichoderma</taxon>
    </lineage>
</organism>
<protein>
    <recommendedName>
        <fullName evidence="4">SSCRP protein</fullName>
    </recommendedName>
</protein>
<reference evidence="2 3" key="1">
    <citation type="submission" date="2018-01" db="EMBL/GenBank/DDBJ databases">
        <title>Genome characterization of the sugarcane-associated fungus Trichoderma ghanense CCMA-1212 and their application in lignocelulose bioconversion.</title>
        <authorList>
            <person name="Steindorff A.S."/>
            <person name="Mendes T.D."/>
            <person name="Vilela E.S.D."/>
            <person name="Rodrigues D.S."/>
            <person name="Formighieri E.F."/>
            <person name="Melo I.S."/>
            <person name="Favaro L.C.L."/>
        </authorList>
    </citation>
    <scope>NUCLEOTIDE SEQUENCE [LARGE SCALE GENOMIC DNA]</scope>
    <source>
        <strain evidence="2 3">CCMA-1212</strain>
    </source>
</reference>